<keyword evidence="1" id="KW-0732">Signal</keyword>
<evidence type="ECO:0000313" key="3">
    <source>
        <dbReference type="EMBL" id="OUY09204.1"/>
    </source>
</evidence>
<evidence type="ECO:0000313" key="4">
    <source>
        <dbReference type="Proteomes" id="UP000196536"/>
    </source>
</evidence>
<accession>A0A1Z9Z421</accession>
<name>A0A1Z9Z421_9GAMM</name>
<comment type="caution">
    <text evidence="3">The sequence shown here is derived from an EMBL/GenBank/DDBJ whole genome shotgun (WGS) entry which is preliminary data.</text>
</comment>
<evidence type="ECO:0000256" key="1">
    <source>
        <dbReference type="SAM" id="SignalP"/>
    </source>
</evidence>
<feature type="domain" description="DUF6160" evidence="2">
    <location>
        <begin position="1"/>
        <end position="49"/>
    </location>
</feature>
<gene>
    <name evidence="3" type="ORF">CAP51_01955</name>
</gene>
<dbReference type="InterPro" id="IPR046158">
    <property type="entry name" value="DUF6160"/>
</dbReference>
<feature type="chain" id="PRO_5013075018" description="DUF6160 domain-containing protein" evidence="1">
    <location>
        <begin position="21"/>
        <end position="240"/>
    </location>
</feature>
<organism evidence="3 4">
    <name type="scientific">Acinetobacter populi</name>
    <dbReference type="NCBI Taxonomy" id="1582270"/>
    <lineage>
        <taxon>Bacteria</taxon>
        <taxon>Pseudomonadati</taxon>
        <taxon>Pseudomonadota</taxon>
        <taxon>Gammaproteobacteria</taxon>
        <taxon>Moraxellales</taxon>
        <taxon>Moraxellaceae</taxon>
        <taxon>Acinetobacter</taxon>
    </lineage>
</organism>
<reference evidence="3 4" key="1">
    <citation type="submission" date="2017-05" db="EMBL/GenBank/DDBJ databases">
        <title>Acinetobacter populi ANC 5415 (= PBJ7), whole genome shotgun sequencing project.</title>
        <authorList>
            <person name="Nemec A."/>
            <person name="Radolfova-Krizova L."/>
        </authorList>
    </citation>
    <scope>NUCLEOTIDE SEQUENCE [LARGE SCALE GENOMIC DNA]</scope>
    <source>
        <strain evidence="3 4">PBJ7</strain>
    </source>
</reference>
<dbReference type="AlphaFoldDB" id="A0A1Z9Z421"/>
<protein>
    <recommendedName>
        <fullName evidence="2">DUF6160 domain-containing protein</fullName>
    </recommendedName>
</protein>
<evidence type="ECO:0000259" key="2">
    <source>
        <dbReference type="Pfam" id="PF19657"/>
    </source>
</evidence>
<dbReference type="Pfam" id="PF19657">
    <property type="entry name" value="DUF6160"/>
    <property type="match status" value="1"/>
</dbReference>
<sequence>MKSYKFLLLSAFMFSTVSFAQGMQVLDDHSLQQIDGQAGVDLKLELRLNHTNDYKFDTTVCTSTQLEYCHLAIAFSNRYDDGSLDTYDAAGIRQPSTTGKKQWIVLKGLEGTILMDKLALDGADVTFKNKSNVSTVRAAIKLGFDENFPIKIRNFGFQSLAIETDTGANESGPGYLKADKYCSTGTVAGGNCSLVGNTFDGFNPETNVGRERGFLGLKMDGNLVLTGSMKFFSCLDHARC</sequence>
<dbReference type="OrthoDB" id="6695901at2"/>
<keyword evidence="4" id="KW-1185">Reference proteome</keyword>
<feature type="signal peptide" evidence="1">
    <location>
        <begin position="1"/>
        <end position="20"/>
    </location>
</feature>
<dbReference type="EMBL" id="NEXX01000001">
    <property type="protein sequence ID" value="OUY09204.1"/>
    <property type="molecule type" value="Genomic_DNA"/>
</dbReference>
<dbReference type="Proteomes" id="UP000196536">
    <property type="component" value="Unassembled WGS sequence"/>
</dbReference>
<proteinExistence type="predicted"/>